<dbReference type="GO" id="GO:1904669">
    <property type="term" value="P:ATP export"/>
    <property type="evidence" value="ECO:0007669"/>
    <property type="project" value="EnsemblFungi"/>
</dbReference>
<dbReference type="PROSITE" id="PS51314">
    <property type="entry name" value="VPS37_C"/>
    <property type="match status" value="1"/>
</dbReference>
<evidence type="ECO:0000256" key="4">
    <source>
        <dbReference type="ARBA" id="ARBA00022753"/>
    </source>
</evidence>
<dbReference type="SUPFAM" id="SSF140111">
    <property type="entry name" value="Endosomal sorting complex assembly domain"/>
    <property type="match status" value="1"/>
</dbReference>
<dbReference type="EMBL" id="HE650822">
    <property type="protein sequence ID" value="CCF56602.1"/>
    <property type="molecule type" value="Genomic_DNA"/>
</dbReference>
<keyword evidence="10" id="KW-1185">Reference proteome</keyword>
<dbReference type="FunCoup" id="H2AQF2">
    <property type="interactions" value="49"/>
</dbReference>
<dbReference type="GeneID" id="13882983"/>
<dbReference type="GO" id="GO:0000813">
    <property type="term" value="C:ESCRT I complex"/>
    <property type="evidence" value="ECO:0007669"/>
    <property type="project" value="EnsemblFungi"/>
</dbReference>
<keyword evidence="4" id="KW-0967">Endosome</keyword>
<feature type="domain" description="VPS37 C-terminal" evidence="8">
    <location>
        <begin position="79"/>
        <end position="168"/>
    </location>
</feature>
<dbReference type="GO" id="GO:0006623">
    <property type="term" value="P:protein targeting to vacuole"/>
    <property type="evidence" value="ECO:0007669"/>
    <property type="project" value="EnsemblFungi"/>
</dbReference>
<evidence type="ECO:0000256" key="3">
    <source>
        <dbReference type="ARBA" id="ARBA00022448"/>
    </source>
</evidence>
<dbReference type="eggNOG" id="ENOG502S6GM">
    <property type="taxonomic scope" value="Eukaryota"/>
</dbReference>
<dbReference type="GO" id="GO:0006612">
    <property type="term" value="P:protein targeting to membrane"/>
    <property type="evidence" value="ECO:0007669"/>
    <property type="project" value="EnsemblFungi"/>
</dbReference>
<evidence type="ECO:0000256" key="6">
    <source>
        <dbReference type="PROSITE-ProRule" id="PRU00646"/>
    </source>
</evidence>
<dbReference type="OrthoDB" id="4035847at2759"/>
<keyword evidence="7" id="KW-0175">Coiled coil</keyword>
<dbReference type="InParanoid" id="H2AQF2"/>
<accession>H2AQF2</accession>
<evidence type="ECO:0000313" key="9">
    <source>
        <dbReference type="EMBL" id="CCF56602.1"/>
    </source>
</evidence>
<evidence type="ECO:0000256" key="2">
    <source>
        <dbReference type="ARBA" id="ARBA00007617"/>
    </source>
</evidence>
<reference evidence="9 10" key="1">
    <citation type="journal article" date="2011" name="Proc. Natl. Acad. Sci. U.S.A.">
        <title>Evolutionary erosion of yeast sex chromosomes by mating-type switching accidents.</title>
        <authorList>
            <person name="Gordon J.L."/>
            <person name="Armisen D."/>
            <person name="Proux-Wera E."/>
            <person name="Oheigeartaigh S.S."/>
            <person name="Byrne K.P."/>
            <person name="Wolfe K.H."/>
        </authorList>
    </citation>
    <scope>NUCLEOTIDE SEQUENCE [LARGE SCALE GENOMIC DNA]</scope>
    <source>
        <strain evidence="10">ATCC 22294 / BCRC 22015 / CBS 2517 / CECT 1963 / NBRC 1671 / NRRL Y-8276</strain>
    </source>
</reference>
<dbReference type="GO" id="GO:0043162">
    <property type="term" value="P:ubiquitin-dependent protein catabolic process via the multivesicular body sorting pathway"/>
    <property type="evidence" value="ECO:0007669"/>
    <property type="project" value="EnsemblFungi"/>
</dbReference>
<evidence type="ECO:0000256" key="7">
    <source>
        <dbReference type="SAM" id="Coils"/>
    </source>
</evidence>
<dbReference type="InterPro" id="IPR009851">
    <property type="entry name" value="Mod_r"/>
</dbReference>
<protein>
    <recommendedName>
        <fullName evidence="8">VPS37 C-terminal domain-containing protein</fullName>
    </recommendedName>
</protein>
<dbReference type="Gene3D" id="1.10.287.660">
    <property type="entry name" value="Helix hairpin bin"/>
    <property type="match status" value="1"/>
</dbReference>
<dbReference type="InterPro" id="IPR037202">
    <property type="entry name" value="ESCRT_assembly_dom"/>
</dbReference>
<dbReference type="HOGENOM" id="CLU_109465_0_0_1"/>
<keyword evidence="5 6" id="KW-0653">Protein transport</keyword>
<organism evidence="9 10">
    <name type="scientific">Kazachstania africana (strain ATCC 22294 / BCRC 22015 / CBS 2517 / CECT 1963 / NBRC 1671 / NRRL Y-8276)</name>
    <name type="common">Yeast</name>
    <name type="synonym">Kluyveromyces africanus</name>
    <dbReference type="NCBI Taxonomy" id="1071382"/>
    <lineage>
        <taxon>Eukaryota</taxon>
        <taxon>Fungi</taxon>
        <taxon>Dikarya</taxon>
        <taxon>Ascomycota</taxon>
        <taxon>Saccharomycotina</taxon>
        <taxon>Saccharomycetes</taxon>
        <taxon>Saccharomycetales</taxon>
        <taxon>Saccharomycetaceae</taxon>
        <taxon>Kazachstania</taxon>
    </lineage>
</organism>
<keyword evidence="3 6" id="KW-0813">Transport</keyword>
<evidence type="ECO:0000256" key="1">
    <source>
        <dbReference type="ARBA" id="ARBA00004177"/>
    </source>
</evidence>
<proteinExistence type="inferred from homology"/>
<dbReference type="Proteomes" id="UP000005220">
    <property type="component" value="Chromosome 2"/>
</dbReference>
<name>H2AQF2_KAZAF</name>
<comment type="subcellular location">
    <subcellularLocation>
        <location evidence="1">Endosome</location>
    </subcellularLocation>
</comment>
<evidence type="ECO:0000256" key="5">
    <source>
        <dbReference type="ARBA" id="ARBA00022927"/>
    </source>
</evidence>
<feature type="coiled-coil region" evidence="7">
    <location>
        <begin position="37"/>
        <end position="71"/>
    </location>
</feature>
<dbReference type="InterPro" id="IPR029012">
    <property type="entry name" value="Helix_hairpin_bin_sf"/>
</dbReference>
<evidence type="ECO:0000313" key="10">
    <source>
        <dbReference type="Proteomes" id="UP000005220"/>
    </source>
</evidence>
<dbReference type="STRING" id="1071382.H2AQF2"/>
<evidence type="ECO:0000259" key="8">
    <source>
        <dbReference type="PROSITE" id="PS51314"/>
    </source>
</evidence>
<dbReference type="RefSeq" id="XP_003955737.1">
    <property type="nucleotide sequence ID" value="XM_003955688.1"/>
</dbReference>
<dbReference type="Pfam" id="PF07200">
    <property type="entry name" value="Mod_r"/>
    <property type="match status" value="1"/>
</dbReference>
<sequence>MNKLPEHVELLSANEIQELGEKYKTQLKLYVSKFQDVSTLIDSLKESKDELSHLQNKFNEIEESKKGLTTDLESLRILNSEYSQKWQELSTIISDNYSEAALKHKLENQVKEYLEMSDQLEASVYSTEGEIDSSALDDTLKQYMETRINYHRSKEHLATWNAQGYLRK</sequence>
<dbReference type="AlphaFoldDB" id="H2AQF2"/>
<dbReference type="KEGG" id="kaf:KAFR_0B03060"/>
<gene>
    <name evidence="9" type="primary">KAFR0B03060</name>
    <name evidence="9" type="ORF">KAFR_0B03060</name>
</gene>
<comment type="similarity">
    <text evidence="2">Belongs to the VPS37 family.</text>
</comment>